<name>A0A8J4E5P5_9ACTN</name>
<protein>
    <submittedName>
        <fullName evidence="3">Epimerase</fullName>
    </submittedName>
</protein>
<dbReference type="InterPro" id="IPR001509">
    <property type="entry name" value="Epimerase_deHydtase"/>
</dbReference>
<feature type="domain" description="NAD-dependent epimerase/dehydratase" evidence="1">
    <location>
        <begin position="6"/>
        <end position="131"/>
    </location>
</feature>
<dbReference type="EMBL" id="BOPG01000050">
    <property type="protein sequence ID" value="GIJ60102.1"/>
    <property type="molecule type" value="Genomic_DNA"/>
</dbReference>
<keyword evidence="4" id="KW-1185">Reference proteome</keyword>
<dbReference type="AlphaFoldDB" id="A0A8J4E5P5"/>
<proteinExistence type="predicted"/>
<sequence>MLGVKVVLAGGSGALGRAIAADLAGRGDEVVVLTRTVREGSPYRQVRWDGVTVGPWATELSGAAVVNLAGELVDRRPTAANVELLTRSRVEPTTALALAAAGSDRPPTVWVQASTLAIYGDGGEAVLAEDAPPADGPPQMAGVARAWEDAAAGARAGRQVVLRTGVVLDRGTPALNRLAGLARWGLGGRVGSGRQWVSWLHVADFLTIVRRSLDDPAMADVVHATSPNPVRNAELMAALRRVLRRPPAPPTPAPLVRVGALLLRTDPALALTGRRCVPRRLLDAGFGFARPDLLPALRDLLTA</sequence>
<dbReference type="Proteomes" id="UP000612585">
    <property type="component" value="Unassembled WGS sequence"/>
</dbReference>
<feature type="domain" description="DUF1731" evidence="2">
    <location>
        <begin position="252"/>
        <end position="300"/>
    </location>
</feature>
<evidence type="ECO:0000259" key="1">
    <source>
        <dbReference type="Pfam" id="PF01370"/>
    </source>
</evidence>
<dbReference type="Pfam" id="PF08338">
    <property type="entry name" value="DUF1731"/>
    <property type="match status" value="1"/>
</dbReference>
<dbReference type="PANTHER" id="PTHR11092">
    <property type="entry name" value="SUGAR NUCLEOTIDE EPIMERASE RELATED"/>
    <property type="match status" value="1"/>
</dbReference>
<dbReference type="PANTHER" id="PTHR11092:SF0">
    <property type="entry name" value="EPIMERASE FAMILY PROTEIN SDR39U1"/>
    <property type="match status" value="1"/>
</dbReference>
<organism evidence="3 4">
    <name type="scientific">Virgisporangium aurantiacum</name>
    <dbReference type="NCBI Taxonomy" id="175570"/>
    <lineage>
        <taxon>Bacteria</taxon>
        <taxon>Bacillati</taxon>
        <taxon>Actinomycetota</taxon>
        <taxon>Actinomycetes</taxon>
        <taxon>Micromonosporales</taxon>
        <taxon>Micromonosporaceae</taxon>
        <taxon>Virgisporangium</taxon>
    </lineage>
</organism>
<dbReference type="SUPFAM" id="SSF51735">
    <property type="entry name" value="NAD(P)-binding Rossmann-fold domains"/>
    <property type="match status" value="1"/>
</dbReference>
<accession>A0A8J4E5P5</accession>
<dbReference type="InterPro" id="IPR013549">
    <property type="entry name" value="DUF1731"/>
</dbReference>
<dbReference type="Gene3D" id="3.40.50.720">
    <property type="entry name" value="NAD(P)-binding Rossmann-like Domain"/>
    <property type="match status" value="1"/>
</dbReference>
<evidence type="ECO:0000313" key="3">
    <source>
        <dbReference type="EMBL" id="GIJ60102.1"/>
    </source>
</evidence>
<evidence type="ECO:0000259" key="2">
    <source>
        <dbReference type="Pfam" id="PF08338"/>
    </source>
</evidence>
<dbReference type="InterPro" id="IPR036291">
    <property type="entry name" value="NAD(P)-bd_dom_sf"/>
</dbReference>
<gene>
    <name evidence="3" type="ORF">Vau01_076180</name>
</gene>
<dbReference type="Pfam" id="PF01370">
    <property type="entry name" value="Epimerase"/>
    <property type="match status" value="1"/>
</dbReference>
<comment type="caution">
    <text evidence="3">The sequence shown here is derived from an EMBL/GenBank/DDBJ whole genome shotgun (WGS) entry which is preliminary data.</text>
</comment>
<evidence type="ECO:0000313" key="4">
    <source>
        <dbReference type="Proteomes" id="UP000612585"/>
    </source>
</evidence>
<reference evidence="3" key="1">
    <citation type="submission" date="2021-01" db="EMBL/GenBank/DDBJ databases">
        <title>Whole genome shotgun sequence of Virgisporangium aurantiacum NBRC 16421.</title>
        <authorList>
            <person name="Komaki H."/>
            <person name="Tamura T."/>
        </authorList>
    </citation>
    <scope>NUCLEOTIDE SEQUENCE</scope>
    <source>
        <strain evidence="3">NBRC 16421</strain>
    </source>
</reference>